<evidence type="ECO:0000313" key="1">
    <source>
        <dbReference type="EMBL" id="KAF2550177.1"/>
    </source>
</evidence>
<name>A0A8S9H1N7_BRACR</name>
<dbReference type="AlphaFoldDB" id="A0A8S9H1N7"/>
<proteinExistence type="predicted"/>
<evidence type="ECO:0000313" key="2">
    <source>
        <dbReference type="Proteomes" id="UP000712281"/>
    </source>
</evidence>
<comment type="caution">
    <text evidence="1">The sequence shown here is derived from an EMBL/GenBank/DDBJ whole genome shotgun (WGS) entry which is preliminary data.</text>
</comment>
<accession>A0A8S9H1N7</accession>
<sequence>MMGVDLLLVDGKSMMIQASIKLYELSLTDLQSVEANIQTPTYLADARWRCQEDRVNNTIGAECLCAEFTPEFQCPGKLTELNGLRLTTEMPTWLNFR</sequence>
<gene>
    <name evidence="1" type="ORF">F2Q68_00036423</name>
</gene>
<reference evidence="1" key="1">
    <citation type="submission" date="2019-12" db="EMBL/GenBank/DDBJ databases">
        <title>Genome sequencing and annotation of Brassica cretica.</title>
        <authorList>
            <person name="Studholme D.J."/>
            <person name="Sarris P.F."/>
        </authorList>
    </citation>
    <scope>NUCLEOTIDE SEQUENCE</scope>
    <source>
        <strain evidence="1">PFS-001/15</strain>
        <tissue evidence="1">Leaf</tissue>
    </source>
</reference>
<dbReference type="EMBL" id="QGKW02001988">
    <property type="protein sequence ID" value="KAF2550177.1"/>
    <property type="molecule type" value="Genomic_DNA"/>
</dbReference>
<protein>
    <submittedName>
        <fullName evidence="1">Uncharacterized protein</fullName>
    </submittedName>
</protein>
<organism evidence="1 2">
    <name type="scientific">Brassica cretica</name>
    <name type="common">Mustard</name>
    <dbReference type="NCBI Taxonomy" id="69181"/>
    <lineage>
        <taxon>Eukaryota</taxon>
        <taxon>Viridiplantae</taxon>
        <taxon>Streptophyta</taxon>
        <taxon>Embryophyta</taxon>
        <taxon>Tracheophyta</taxon>
        <taxon>Spermatophyta</taxon>
        <taxon>Magnoliopsida</taxon>
        <taxon>eudicotyledons</taxon>
        <taxon>Gunneridae</taxon>
        <taxon>Pentapetalae</taxon>
        <taxon>rosids</taxon>
        <taxon>malvids</taxon>
        <taxon>Brassicales</taxon>
        <taxon>Brassicaceae</taxon>
        <taxon>Brassiceae</taxon>
        <taxon>Brassica</taxon>
    </lineage>
</organism>
<dbReference type="Proteomes" id="UP000712281">
    <property type="component" value="Unassembled WGS sequence"/>
</dbReference>